<feature type="transmembrane region" description="Helical" evidence="9">
    <location>
        <begin position="1070"/>
        <end position="1088"/>
    </location>
</feature>
<dbReference type="PROSITE" id="PS00888">
    <property type="entry name" value="CNMP_BINDING_1"/>
    <property type="match status" value="1"/>
</dbReference>
<dbReference type="InterPro" id="IPR000595">
    <property type="entry name" value="cNMP-bd_dom"/>
</dbReference>
<dbReference type="PROSITE" id="PS50042">
    <property type="entry name" value="CNMP_BINDING_3"/>
    <property type="match status" value="3"/>
</dbReference>
<keyword evidence="12" id="KW-1185">Reference proteome</keyword>
<dbReference type="EMBL" id="JNBR01000004">
    <property type="protein sequence ID" value="OQS01631.1"/>
    <property type="molecule type" value="Genomic_DNA"/>
</dbReference>
<sequence length="1908" mass="215858">MKSGASVRPVSGRLSTRRMSRSVLMVVQARETQRTLDADARAVSIWKLIVLGCILFDAFTCLFILAFQSQDAANVAWSQYAMDAVEAVFVADIVVSMHTSFYEDGNVVTDLQRTRAHYVFSWSFVLDLIPILPLRYAASRAYTRKVLDLLKLVRLLRIPSCAWHLEKMLARYFTLVKLVKVVAACLIVSHLWAFVRGLFSPLNAAGWTSAHATEEEDPWVPYPHNGHVDPLLEAFGLMAGLFEAEVPRQSDQTLFTMAVMFSGVFLFAYICGNFFMISQCHDERSAAFEARRNQLAYILSYHQVPPDVQERAIEYLVHEHETGDLRHREYLEKLTPSIARDVRAELYYKMLAAVSLFHNCPPVFIQALVGRMQTLSVPAGYVLCTQGAPDHTLYFVQTGVLSVLNDGQEVKLLRRGMHYGELTLFRNVTSPHTVTTTTFSVLHLLSRAEVEVVLGAYPSCKITILEFVDKLQTLETQRSRARATLSEVRMVVPVARPPATRWLLRTPIDPKGRLRRLQVILAYHVVMVPLQCAFNAVSYTVTAEVLNGLADMALMLDIYGRFNLSYFEHTELIRDPLKCMQRGLDFPSHLREISTFVRLDGPKKTVLLAVWLLLTYHMTACLYFSMTYLDGYSSSLDEGWLPPVELALYTLNATHMRDGGDGAVEIGSPLFHQLLLSQYAHSLYYAASVITSLGRGVEPGAWHQFFFHYVFMVFGMIFMAQIIDEVQKGITATAVEQVEFLRQRARIQWFLQQQHVPHTIQKRVTSFLDFWWSAHRGADFNAMMQALPAATQREVRQHVFQATLSRFEVIAPPAVLEQLTGVFLDCARVRLYGQGEVIFSAEDYVDGAYFLVQGRVVVLAEPPYLVAPGAAEHAVYGTTTRAHSGCVVAFLAQDVVQQLSKLLPTYINSFHDMTEAELSRSRTNSLSVRWSFKRLGQHMRDPSFTDGAPITLAAAQPHGGTAVDPDTLAAVLWEILMFSTMSYQCAGIPYLLAFGRTNATFAAPGVQLGLELLFGFDILLRTRLGFARAIGTTDLWLCNKLLRMFKLSAQLSRIEQRFVTLNIHIRLFKLLFYTFFMSHWVGCAWYNLASGVTGFASDGTFGSDNWMPPASLLNRSASFQYCAALFWGFGTMSGVSPRIVPQTSLECFFNVFAILAGVFLFSYVLGNLSDLIKVVDGNNRAFYAQLSTLRLFLTRYQFPPALEGRIKHYFFYKSFHSIHQEGLLSECLPPSLLTDTRLFLLQPMISQVAFLRLKDGDQAIKMLVSLLVQELVPRTKIICKQGEIGLEMYFVYAGCLEVFVWKSVCERTPLRALARAKHTLLGLLSSAANRRERTSRLTHAAPPVPIHEHLVYTKVNQILPGSYFGEASLFSDKPRNANIQARTFCTVYKLSREHLQAVFALHPAWKAGVMEIVESQYKAQSKKPSQKRPPTREAPTKQDKVVGGWQRRVAAIFGDPFALRHIEVQSRLYRVWFQVLSMAICHQLLYVPYLLCFHVDVRSATVGAIIALCNAAADAVYWGDIWFRYHLVANDVSLEFYEDPMEGSASYTRVAKFWDVLCAVPLDYLSGLSSIDHPILRLNRCGKLVRLPYAMAEITRFSLANDVNYLKKLIGLYLFIIYWIGCAYFAMTFVDGFGDTWSSWLPVRDFMVTPNSTFSDDIRRMLRSMYYSTGIFTNTGVTLLPTTVHQYLFVMVVCLFCLFMTSYVIGELSTMFVCLTQHEVEHRIQENYTEQYLAVHPLSKELRSRMYASLTYWWNAHRGVRYETVLSELPLEIKGEAMLHLASNALNDFLDNVFKPLAPVTTDLDSLRSALAAALKLETYPHGEFVIVEGNIADTMYFIMTGSLMTTRMTDRDAHHMRRYREGQYFGEEGLLRANASTSSIQTLRACELMALQADDLVSALESVPHGL</sequence>
<feature type="domain" description="Cyclic nucleotide-binding" evidence="10">
    <location>
        <begin position="1250"/>
        <end position="1399"/>
    </location>
</feature>
<keyword evidence="6 9" id="KW-0472">Membrane</keyword>
<comment type="subcellular location">
    <subcellularLocation>
        <location evidence="1">Membrane</location>
        <topology evidence="1">Multi-pass membrane protein</topology>
    </subcellularLocation>
</comment>
<name>A0A1V9ZUJ6_ACHHY</name>
<evidence type="ECO:0000313" key="12">
    <source>
        <dbReference type="Proteomes" id="UP000243579"/>
    </source>
</evidence>
<feature type="transmembrane region" description="Helical" evidence="9">
    <location>
        <begin position="254"/>
        <end position="275"/>
    </location>
</feature>
<keyword evidence="7" id="KW-1071">Ligand-gated ion channel</keyword>
<evidence type="ECO:0000256" key="3">
    <source>
        <dbReference type="ARBA" id="ARBA00022692"/>
    </source>
</evidence>
<dbReference type="Proteomes" id="UP000243579">
    <property type="component" value="Unassembled WGS sequence"/>
</dbReference>
<feature type="transmembrane region" description="Helical" evidence="9">
    <location>
        <begin position="705"/>
        <end position="723"/>
    </location>
</feature>
<evidence type="ECO:0000259" key="10">
    <source>
        <dbReference type="PROSITE" id="PS50042"/>
    </source>
</evidence>
<feature type="transmembrane region" description="Helical" evidence="9">
    <location>
        <begin position="119"/>
        <end position="138"/>
    </location>
</feature>
<evidence type="ECO:0000313" key="11">
    <source>
        <dbReference type="EMBL" id="OQS01631.1"/>
    </source>
</evidence>
<dbReference type="InterPro" id="IPR018488">
    <property type="entry name" value="cNMP-bd_CS"/>
</dbReference>
<organism evidence="11 12">
    <name type="scientific">Achlya hypogyna</name>
    <name type="common">Oomycete</name>
    <name type="synonym">Protoachlya hypogyna</name>
    <dbReference type="NCBI Taxonomy" id="1202772"/>
    <lineage>
        <taxon>Eukaryota</taxon>
        <taxon>Sar</taxon>
        <taxon>Stramenopiles</taxon>
        <taxon>Oomycota</taxon>
        <taxon>Saprolegniomycetes</taxon>
        <taxon>Saprolegniales</taxon>
        <taxon>Achlyaceae</taxon>
        <taxon>Achlya</taxon>
    </lineage>
</organism>
<dbReference type="GO" id="GO:0044877">
    <property type="term" value="F:protein-containing complex binding"/>
    <property type="evidence" value="ECO:0007669"/>
    <property type="project" value="TreeGrafter"/>
</dbReference>
<keyword evidence="2" id="KW-0813">Transport</keyword>
<feature type="transmembrane region" description="Helical" evidence="9">
    <location>
        <begin position="1147"/>
        <end position="1165"/>
    </location>
</feature>
<dbReference type="GO" id="GO:0016020">
    <property type="term" value="C:membrane"/>
    <property type="evidence" value="ECO:0007669"/>
    <property type="project" value="UniProtKB-SubCell"/>
</dbReference>
<reference evidence="11 12" key="1">
    <citation type="journal article" date="2014" name="Genome Biol. Evol.">
        <title>The secreted proteins of Achlya hypogyna and Thraustotheca clavata identify the ancestral oomycete secretome and reveal gene acquisitions by horizontal gene transfer.</title>
        <authorList>
            <person name="Misner I."/>
            <person name="Blouin N."/>
            <person name="Leonard G."/>
            <person name="Richards T.A."/>
            <person name="Lane C.E."/>
        </authorList>
    </citation>
    <scope>NUCLEOTIDE SEQUENCE [LARGE SCALE GENOMIC DNA]</scope>
    <source>
        <strain evidence="11 12">ATCC 48635</strain>
    </source>
</reference>
<feature type="transmembrane region" description="Helical" evidence="9">
    <location>
        <begin position="1610"/>
        <end position="1630"/>
    </location>
</feature>
<dbReference type="CDD" id="cd00038">
    <property type="entry name" value="CAP_ED"/>
    <property type="match status" value="3"/>
</dbReference>
<keyword evidence="5" id="KW-0406">Ion transport</keyword>
<keyword evidence="4 9" id="KW-1133">Transmembrane helix</keyword>
<dbReference type="InterPro" id="IPR005821">
    <property type="entry name" value="Ion_trans_dom"/>
</dbReference>
<dbReference type="SUPFAM" id="SSF51206">
    <property type="entry name" value="cAMP-binding domain-like"/>
    <property type="match status" value="4"/>
</dbReference>
<evidence type="ECO:0000256" key="2">
    <source>
        <dbReference type="ARBA" id="ARBA00022448"/>
    </source>
</evidence>
<dbReference type="InterPro" id="IPR014710">
    <property type="entry name" value="RmlC-like_jellyroll"/>
</dbReference>
<feature type="transmembrane region" description="Helical" evidence="9">
    <location>
        <begin position="45"/>
        <end position="68"/>
    </location>
</feature>
<feature type="domain" description="Cyclic nucleotide-binding" evidence="10">
    <location>
        <begin position="1808"/>
        <end position="1901"/>
    </location>
</feature>
<evidence type="ECO:0000256" key="6">
    <source>
        <dbReference type="ARBA" id="ARBA00023136"/>
    </source>
</evidence>
<dbReference type="SMART" id="SM00100">
    <property type="entry name" value="cNMP"/>
    <property type="match status" value="4"/>
</dbReference>
<protein>
    <submittedName>
        <fullName evidence="11">Voltage-gated Ion Channel (VIC) Superfamily</fullName>
    </submittedName>
</protein>
<dbReference type="InterPro" id="IPR018490">
    <property type="entry name" value="cNMP-bd_dom_sf"/>
</dbReference>
<keyword evidence="8" id="KW-0407">Ion channel</keyword>
<proteinExistence type="predicted"/>
<dbReference type="PANTHER" id="PTHR45638">
    <property type="entry name" value="CYCLIC NUCLEOTIDE-GATED CATION CHANNEL SUBUNIT A"/>
    <property type="match status" value="1"/>
</dbReference>
<dbReference type="PANTHER" id="PTHR45638:SF11">
    <property type="entry name" value="CYCLIC NUCLEOTIDE-GATED CATION CHANNEL SUBUNIT A"/>
    <property type="match status" value="1"/>
</dbReference>
<evidence type="ECO:0000256" key="1">
    <source>
        <dbReference type="ARBA" id="ARBA00004141"/>
    </source>
</evidence>
<feature type="transmembrane region" description="Helical" evidence="9">
    <location>
        <begin position="1471"/>
        <end position="1491"/>
    </location>
</feature>
<evidence type="ECO:0000256" key="8">
    <source>
        <dbReference type="ARBA" id="ARBA00023303"/>
    </source>
</evidence>
<feature type="transmembrane region" description="Helical" evidence="9">
    <location>
        <begin position="1687"/>
        <end position="1705"/>
    </location>
</feature>
<dbReference type="Gene3D" id="1.10.287.70">
    <property type="match status" value="3"/>
</dbReference>
<evidence type="ECO:0000256" key="5">
    <source>
        <dbReference type="ARBA" id="ARBA00023065"/>
    </source>
</evidence>
<feature type="transmembrane region" description="Helical" evidence="9">
    <location>
        <begin position="175"/>
        <end position="195"/>
    </location>
</feature>
<dbReference type="Gene3D" id="2.60.120.10">
    <property type="entry name" value="Jelly Rolls"/>
    <property type="match status" value="3"/>
</dbReference>
<dbReference type="STRING" id="1202772.A0A1V9ZUJ6"/>
<dbReference type="Gene3D" id="1.10.287.630">
    <property type="entry name" value="Helix hairpin bin"/>
    <property type="match status" value="2"/>
</dbReference>
<feature type="domain" description="Cyclic nucleotide-binding" evidence="10">
    <location>
        <begin position="356"/>
        <end position="455"/>
    </location>
</feature>
<dbReference type="InterPro" id="IPR050866">
    <property type="entry name" value="CNG_cation_channel"/>
</dbReference>
<keyword evidence="3 9" id="KW-0812">Transmembrane</keyword>
<dbReference type="Pfam" id="PF00027">
    <property type="entry name" value="cNMP_binding"/>
    <property type="match status" value="3"/>
</dbReference>
<dbReference type="SUPFAM" id="SSF81324">
    <property type="entry name" value="Voltage-gated potassium channels"/>
    <property type="match status" value="3"/>
</dbReference>
<evidence type="ECO:0000256" key="4">
    <source>
        <dbReference type="ARBA" id="ARBA00022989"/>
    </source>
</evidence>
<feature type="transmembrane region" description="Helical" evidence="9">
    <location>
        <begin position="1117"/>
        <end position="1135"/>
    </location>
</feature>
<dbReference type="Pfam" id="PF00520">
    <property type="entry name" value="Ion_trans"/>
    <property type="match status" value="2"/>
</dbReference>
<evidence type="ECO:0000256" key="7">
    <source>
        <dbReference type="ARBA" id="ARBA00023286"/>
    </source>
</evidence>
<accession>A0A1V9ZUJ6</accession>
<comment type="caution">
    <text evidence="11">The sequence shown here is derived from an EMBL/GenBank/DDBJ whole genome shotgun (WGS) entry which is preliminary data.</text>
</comment>
<evidence type="ECO:0000256" key="9">
    <source>
        <dbReference type="SAM" id="Phobius"/>
    </source>
</evidence>
<feature type="transmembrane region" description="Helical" evidence="9">
    <location>
        <begin position="606"/>
        <end position="626"/>
    </location>
</feature>
<dbReference type="OrthoDB" id="421226at2759"/>
<dbReference type="GO" id="GO:0005221">
    <property type="term" value="F:intracellularly cyclic nucleotide-activated monoatomic cation channel activity"/>
    <property type="evidence" value="ECO:0007669"/>
    <property type="project" value="InterPro"/>
</dbReference>
<gene>
    <name evidence="11" type="ORF">ACHHYP_00531</name>
</gene>